<evidence type="ECO:0000313" key="3">
    <source>
        <dbReference type="EMBL" id="SFI82430.1"/>
    </source>
</evidence>
<dbReference type="InterPro" id="IPR008272">
    <property type="entry name" value="HB-CoA_thioesterase_AS"/>
</dbReference>
<dbReference type="Gene3D" id="3.10.129.10">
    <property type="entry name" value="Hotdog Thioesterase"/>
    <property type="match status" value="1"/>
</dbReference>
<dbReference type="InterPro" id="IPR006684">
    <property type="entry name" value="YbgC/YbaW"/>
</dbReference>
<dbReference type="InterPro" id="IPR029069">
    <property type="entry name" value="HotDog_dom_sf"/>
</dbReference>
<keyword evidence="2 3" id="KW-0378">Hydrolase</keyword>
<organism evidence="3 4">
    <name type="scientific">Thermoflavimicrobium dichotomicum</name>
    <dbReference type="NCBI Taxonomy" id="46223"/>
    <lineage>
        <taxon>Bacteria</taxon>
        <taxon>Bacillati</taxon>
        <taxon>Bacillota</taxon>
        <taxon>Bacilli</taxon>
        <taxon>Bacillales</taxon>
        <taxon>Thermoactinomycetaceae</taxon>
        <taxon>Thermoflavimicrobium</taxon>
    </lineage>
</organism>
<dbReference type="STRING" id="46223.SAMN05421852_102134"/>
<reference evidence="3 4" key="1">
    <citation type="submission" date="2016-10" db="EMBL/GenBank/DDBJ databases">
        <authorList>
            <person name="de Groot N.N."/>
        </authorList>
    </citation>
    <scope>NUCLEOTIDE SEQUENCE [LARGE SCALE GENOMIC DNA]</scope>
    <source>
        <strain evidence="3 4">DSM 44778</strain>
    </source>
</reference>
<evidence type="ECO:0000256" key="1">
    <source>
        <dbReference type="ARBA" id="ARBA00005953"/>
    </source>
</evidence>
<name>A0A1I3LD15_9BACL</name>
<dbReference type="Pfam" id="PF13279">
    <property type="entry name" value="4HBT_2"/>
    <property type="match status" value="1"/>
</dbReference>
<dbReference type="PIRSF" id="PIRSF003230">
    <property type="entry name" value="YbgC"/>
    <property type="match status" value="1"/>
</dbReference>
<evidence type="ECO:0000256" key="2">
    <source>
        <dbReference type="ARBA" id="ARBA00022801"/>
    </source>
</evidence>
<dbReference type="Proteomes" id="UP000199545">
    <property type="component" value="Unassembled WGS sequence"/>
</dbReference>
<dbReference type="EMBL" id="FORR01000002">
    <property type="protein sequence ID" value="SFI82430.1"/>
    <property type="molecule type" value="Genomic_DNA"/>
</dbReference>
<dbReference type="PANTHER" id="PTHR31793">
    <property type="entry name" value="4-HYDROXYBENZOYL-COA THIOESTERASE FAMILY MEMBER"/>
    <property type="match status" value="1"/>
</dbReference>
<dbReference type="PROSITE" id="PS01328">
    <property type="entry name" value="4HBCOA_THIOESTERASE"/>
    <property type="match status" value="1"/>
</dbReference>
<dbReference type="CDD" id="cd00586">
    <property type="entry name" value="4HBT"/>
    <property type="match status" value="1"/>
</dbReference>
<accession>A0A1I3LD15</accession>
<gene>
    <name evidence="3" type="ORF">SAMN05421852_102134</name>
</gene>
<keyword evidence="4" id="KW-1185">Reference proteome</keyword>
<evidence type="ECO:0000313" key="4">
    <source>
        <dbReference type="Proteomes" id="UP000199545"/>
    </source>
</evidence>
<comment type="similarity">
    <text evidence="1">Belongs to the 4-hydroxybenzoyl-CoA thioesterase family.</text>
</comment>
<dbReference type="PANTHER" id="PTHR31793:SF27">
    <property type="entry name" value="NOVEL THIOESTERASE SUPERFAMILY DOMAIN AND SAPOSIN A-TYPE DOMAIN CONTAINING PROTEIN (0610012H03RIK)"/>
    <property type="match status" value="1"/>
</dbReference>
<dbReference type="InterPro" id="IPR050563">
    <property type="entry name" value="4-hydroxybenzoyl-CoA_TE"/>
</dbReference>
<dbReference type="GO" id="GO:0047617">
    <property type="term" value="F:fatty acyl-CoA hydrolase activity"/>
    <property type="evidence" value="ECO:0007669"/>
    <property type="project" value="TreeGrafter"/>
</dbReference>
<dbReference type="SUPFAM" id="SSF54637">
    <property type="entry name" value="Thioesterase/thiol ester dehydrase-isomerase"/>
    <property type="match status" value="1"/>
</dbReference>
<proteinExistence type="inferred from homology"/>
<dbReference type="AlphaFoldDB" id="A0A1I3LD15"/>
<dbReference type="NCBIfam" id="TIGR00051">
    <property type="entry name" value="YbgC/FadM family acyl-CoA thioesterase"/>
    <property type="match status" value="1"/>
</dbReference>
<protein>
    <submittedName>
        <fullName evidence="3">Acyl-CoA thioester hydrolase</fullName>
    </submittedName>
</protein>
<sequence>MGMEKGKMISESTIRVRYQETDQMGVVYHTNYIVWFEVGRTDWVRKLGISYKDLEKLGLLLPLVEVNCVYRSPARYDDEVIVRTQVEEMNGSKIIFQYEILRKADHKLLATGSTKHLWVNREMKRVRLDIDFPHIYEQLTQTLVERS</sequence>